<dbReference type="InParanoid" id="A0A409XZ36"/>
<accession>A0A409XZ36</accession>
<gene>
    <name evidence="1" type="ORF">CVT26_016197</name>
</gene>
<evidence type="ECO:0000313" key="2">
    <source>
        <dbReference type="Proteomes" id="UP000284706"/>
    </source>
</evidence>
<organism evidence="1 2">
    <name type="scientific">Gymnopilus dilepis</name>
    <dbReference type="NCBI Taxonomy" id="231916"/>
    <lineage>
        <taxon>Eukaryota</taxon>
        <taxon>Fungi</taxon>
        <taxon>Dikarya</taxon>
        <taxon>Basidiomycota</taxon>
        <taxon>Agaricomycotina</taxon>
        <taxon>Agaricomycetes</taxon>
        <taxon>Agaricomycetidae</taxon>
        <taxon>Agaricales</taxon>
        <taxon>Agaricineae</taxon>
        <taxon>Hymenogastraceae</taxon>
        <taxon>Gymnopilus</taxon>
    </lineage>
</organism>
<sequence>MSASKKLSLTIPKKYRNKRSRLLRYRAFVRIINMPKQFDDCQREDIEAKREYSQDINATEKKLKAKKVISKALQLWTSSLSDSIYGAEEEAYNFERSGISGPTVNWGTYGRGRVRQEIICTYTYLLVSLSVPSS</sequence>
<proteinExistence type="predicted"/>
<reference evidence="1 2" key="1">
    <citation type="journal article" date="2018" name="Evol. Lett.">
        <title>Horizontal gene cluster transfer increased hallucinogenic mushroom diversity.</title>
        <authorList>
            <person name="Reynolds H.T."/>
            <person name="Vijayakumar V."/>
            <person name="Gluck-Thaler E."/>
            <person name="Korotkin H.B."/>
            <person name="Matheny P.B."/>
            <person name="Slot J.C."/>
        </authorList>
    </citation>
    <scope>NUCLEOTIDE SEQUENCE [LARGE SCALE GENOMIC DNA]</scope>
    <source>
        <strain evidence="1 2">SRW20</strain>
    </source>
</reference>
<protein>
    <submittedName>
        <fullName evidence="1">Uncharacterized protein</fullName>
    </submittedName>
</protein>
<evidence type="ECO:0000313" key="1">
    <source>
        <dbReference type="EMBL" id="PPQ95981.1"/>
    </source>
</evidence>
<keyword evidence="2" id="KW-1185">Reference proteome</keyword>
<dbReference type="Proteomes" id="UP000284706">
    <property type="component" value="Unassembled WGS sequence"/>
</dbReference>
<dbReference type="EMBL" id="NHYE01001402">
    <property type="protein sequence ID" value="PPQ95981.1"/>
    <property type="molecule type" value="Genomic_DNA"/>
</dbReference>
<name>A0A409XZ36_9AGAR</name>
<comment type="caution">
    <text evidence="1">The sequence shown here is derived from an EMBL/GenBank/DDBJ whole genome shotgun (WGS) entry which is preliminary data.</text>
</comment>
<dbReference type="AlphaFoldDB" id="A0A409XZ36"/>